<keyword evidence="6 10" id="KW-1133">Transmembrane helix</keyword>
<keyword evidence="4 10" id="KW-0812">Transmembrane</keyword>
<evidence type="ECO:0000256" key="1">
    <source>
        <dbReference type="ARBA" id="ARBA00004651"/>
    </source>
</evidence>
<feature type="transmembrane region" description="Helical" evidence="10">
    <location>
        <begin position="512"/>
        <end position="531"/>
    </location>
</feature>
<evidence type="ECO:0000256" key="9">
    <source>
        <dbReference type="ARBA" id="ARBA00023224"/>
    </source>
</evidence>
<feature type="transmembrane region" description="Helical" evidence="10">
    <location>
        <begin position="799"/>
        <end position="816"/>
    </location>
</feature>
<keyword evidence="8 11" id="KW-0675">Receptor</keyword>
<keyword evidence="3" id="KW-0716">Sensory transduction</keyword>
<sequence>MSSVKTDDISISLTSIFMKLVGLWMASNRSEQRVRDITVSYTLIAIVFAIWIQSTDMYYSWGDLSACLFTACNMLSLMMPFIKIIVLLAHKEDFFRLILYLQRKFLHADYNNYERQIVIGFKRKCTFFIYFFTFFTLATVVSYIVNPLIANNSRNVSDRILPFNMWVDLPLTVTPYYEITFILQVLSLYHIGITYFCFDNFLCILNLHVAAQFRVLQYRISNITDLMNRETLEKNQKFSANSSCFANKYYETFKKCIRQHQALIAYCKKLEEVFNLIVLVQILVFSMMICLHGYQILIAKTSNIVRTIFICHISGCLCQLLMFTYSCDCIIRESLNIAIAVYRGPWPFLPSTTSGRMMRKDLTIVIMRSSVPCYLTGRGFFIVSLETYTSKHHKDISFRLAAFFLKVVGLWLSTTRVEKWLRNAVVVYTILTIIFSAWMHSRGLYFSWGDFSVSSYIVCNLLGLFIVFFKIVTVFMYKEKFFRLIVHMQENFWHFNYDQYENSILADTKRMCIYFVCVFSLFSQVTIFSYMTRPFISNIGRNKSERVLIFNMHLDLPLSISPYYEIMYLIQALALYQNGVCYLCIDDIFCIMCLHVASQFRILQYRIANVPSLKEKDKLDQNANEDASNKCYAIFKNCIQQHQTLIEFSTTLEEIFTIIVLGQVLTFSILICFIGYQALLVELPLSWRISLVLYLTSNIWQLWIFTYSCDFMAQESMNIASAAYTAPWIYLPMDRFGKMIRKDLQVVIMRSRRACYLTACGFFPISLETFTKIVFSINSKSGVSDRLKSNMNSKHHKDISFRLAAFFLKVVGLWLSTTRVEKLLRNAVVVYSILTIIFSIWMQSRGLYFSWGDFSVNI</sequence>
<feature type="transmembrane region" description="Helical" evidence="10">
    <location>
        <begin position="655"/>
        <end position="676"/>
    </location>
</feature>
<keyword evidence="2" id="KW-1003">Cell membrane</keyword>
<proteinExistence type="predicted"/>
<dbReference type="GO" id="GO:0004984">
    <property type="term" value="F:olfactory receptor activity"/>
    <property type="evidence" value="ECO:0007669"/>
    <property type="project" value="InterPro"/>
</dbReference>
<feature type="transmembrane region" description="Helical" evidence="10">
    <location>
        <begin position="66"/>
        <end position="89"/>
    </location>
</feature>
<feature type="transmembrane region" description="Helical" evidence="10">
    <location>
        <begin position="37"/>
        <end position="54"/>
    </location>
</feature>
<dbReference type="PANTHER" id="PTHR21137:SF35">
    <property type="entry name" value="ODORANT RECEPTOR 19A-RELATED"/>
    <property type="match status" value="1"/>
</dbReference>
<dbReference type="STRING" id="166423.A0A0M8ZTA2"/>
<reference evidence="11 12" key="1">
    <citation type="submission" date="2015-07" db="EMBL/GenBank/DDBJ databases">
        <title>The genome of Melipona quadrifasciata.</title>
        <authorList>
            <person name="Pan H."/>
            <person name="Kapheim K."/>
        </authorList>
    </citation>
    <scope>NUCLEOTIDE SEQUENCE [LARGE SCALE GENOMIC DNA]</scope>
    <source>
        <strain evidence="11">0111107301</strain>
        <tissue evidence="11">Whole body</tissue>
    </source>
</reference>
<keyword evidence="12" id="KW-1185">Reference proteome</keyword>
<name>A0A0M8ZTA2_9HYME</name>
<evidence type="ECO:0000256" key="4">
    <source>
        <dbReference type="ARBA" id="ARBA00022692"/>
    </source>
</evidence>
<dbReference type="AlphaFoldDB" id="A0A0M8ZTA2"/>
<feature type="transmembrane region" description="Helical" evidence="10">
    <location>
        <begin position="823"/>
        <end position="842"/>
    </location>
</feature>
<dbReference type="OrthoDB" id="8185860at2759"/>
<evidence type="ECO:0000256" key="2">
    <source>
        <dbReference type="ARBA" id="ARBA00022475"/>
    </source>
</evidence>
<evidence type="ECO:0000256" key="10">
    <source>
        <dbReference type="SAM" id="Phobius"/>
    </source>
</evidence>
<comment type="subcellular location">
    <subcellularLocation>
        <location evidence="1">Cell membrane</location>
        <topology evidence="1">Multi-pass membrane protein</topology>
    </subcellularLocation>
</comment>
<feature type="transmembrane region" description="Helical" evidence="10">
    <location>
        <begin position="420"/>
        <end position="441"/>
    </location>
</feature>
<keyword evidence="5" id="KW-0552">Olfaction</keyword>
<dbReference type="InterPro" id="IPR004117">
    <property type="entry name" value="7tm6_olfct_rcpt"/>
</dbReference>
<keyword evidence="9" id="KW-0807">Transducer</keyword>
<evidence type="ECO:0000256" key="8">
    <source>
        <dbReference type="ARBA" id="ARBA00023170"/>
    </source>
</evidence>
<feature type="transmembrane region" description="Helical" evidence="10">
    <location>
        <begin position="754"/>
        <end position="779"/>
    </location>
</feature>
<gene>
    <name evidence="11" type="ORF">WN51_06613</name>
</gene>
<feature type="transmembrane region" description="Helical" evidence="10">
    <location>
        <begin position="396"/>
        <end position="413"/>
    </location>
</feature>
<evidence type="ECO:0000256" key="6">
    <source>
        <dbReference type="ARBA" id="ARBA00022989"/>
    </source>
</evidence>
<dbReference type="GO" id="GO:0007165">
    <property type="term" value="P:signal transduction"/>
    <property type="evidence" value="ECO:0007669"/>
    <property type="project" value="UniProtKB-KW"/>
</dbReference>
<dbReference type="EMBL" id="KQ435897">
    <property type="protein sequence ID" value="KOX69193.1"/>
    <property type="molecule type" value="Genomic_DNA"/>
</dbReference>
<feature type="transmembrane region" description="Helical" evidence="10">
    <location>
        <begin position="365"/>
        <end position="384"/>
    </location>
</feature>
<feature type="transmembrane region" description="Helical" evidence="10">
    <location>
        <begin position="273"/>
        <end position="298"/>
    </location>
</feature>
<evidence type="ECO:0000256" key="3">
    <source>
        <dbReference type="ARBA" id="ARBA00022606"/>
    </source>
</evidence>
<evidence type="ECO:0000313" key="11">
    <source>
        <dbReference type="EMBL" id="KOX69193.1"/>
    </source>
</evidence>
<evidence type="ECO:0000256" key="7">
    <source>
        <dbReference type="ARBA" id="ARBA00023136"/>
    </source>
</evidence>
<dbReference type="PANTHER" id="PTHR21137">
    <property type="entry name" value="ODORANT RECEPTOR"/>
    <property type="match status" value="1"/>
</dbReference>
<feature type="transmembrane region" description="Helical" evidence="10">
    <location>
        <begin position="304"/>
        <end position="325"/>
    </location>
</feature>
<accession>A0A0M8ZTA2</accession>
<dbReference type="Pfam" id="PF02949">
    <property type="entry name" value="7tm_6"/>
    <property type="match status" value="2"/>
</dbReference>
<feature type="transmembrane region" description="Helical" evidence="10">
    <location>
        <begin position="125"/>
        <end position="145"/>
    </location>
</feature>
<dbReference type="GO" id="GO:0005549">
    <property type="term" value="F:odorant binding"/>
    <property type="evidence" value="ECO:0007669"/>
    <property type="project" value="InterPro"/>
</dbReference>
<evidence type="ECO:0000313" key="12">
    <source>
        <dbReference type="Proteomes" id="UP000053105"/>
    </source>
</evidence>
<organism evidence="11 12">
    <name type="scientific">Melipona quadrifasciata</name>
    <dbReference type="NCBI Taxonomy" id="166423"/>
    <lineage>
        <taxon>Eukaryota</taxon>
        <taxon>Metazoa</taxon>
        <taxon>Ecdysozoa</taxon>
        <taxon>Arthropoda</taxon>
        <taxon>Hexapoda</taxon>
        <taxon>Insecta</taxon>
        <taxon>Pterygota</taxon>
        <taxon>Neoptera</taxon>
        <taxon>Endopterygota</taxon>
        <taxon>Hymenoptera</taxon>
        <taxon>Apocrita</taxon>
        <taxon>Aculeata</taxon>
        <taxon>Apoidea</taxon>
        <taxon>Anthophila</taxon>
        <taxon>Apidae</taxon>
        <taxon>Melipona</taxon>
    </lineage>
</organism>
<evidence type="ECO:0000256" key="5">
    <source>
        <dbReference type="ARBA" id="ARBA00022725"/>
    </source>
</evidence>
<dbReference type="Proteomes" id="UP000053105">
    <property type="component" value="Unassembled WGS sequence"/>
</dbReference>
<feature type="transmembrane region" description="Helical" evidence="10">
    <location>
        <begin position="453"/>
        <end position="477"/>
    </location>
</feature>
<feature type="transmembrane region" description="Helical" evidence="10">
    <location>
        <begin position="685"/>
        <end position="704"/>
    </location>
</feature>
<keyword evidence="7 10" id="KW-0472">Membrane</keyword>
<protein>
    <submittedName>
        <fullName evidence="11">Putative odorant receptor 13a</fullName>
    </submittedName>
</protein>
<dbReference type="GO" id="GO:0005886">
    <property type="term" value="C:plasma membrane"/>
    <property type="evidence" value="ECO:0007669"/>
    <property type="project" value="UniProtKB-SubCell"/>
</dbReference>